<feature type="transmembrane region" description="Helical" evidence="5">
    <location>
        <begin position="377"/>
        <end position="404"/>
    </location>
</feature>
<dbReference type="PANTHER" id="PTHR23502">
    <property type="entry name" value="MAJOR FACILITATOR SUPERFAMILY"/>
    <property type="match status" value="1"/>
</dbReference>
<evidence type="ECO:0000256" key="3">
    <source>
        <dbReference type="ARBA" id="ARBA00022989"/>
    </source>
</evidence>
<evidence type="ECO:0000313" key="7">
    <source>
        <dbReference type="EMBL" id="OJJ01865.1"/>
    </source>
</evidence>
<dbReference type="RefSeq" id="XP_040667627.1">
    <property type="nucleotide sequence ID" value="XM_040806736.1"/>
</dbReference>
<feature type="domain" description="Major facilitator superfamily (MFS) profile" evidence="6">
    <location>
        <begin position="30"/>
        <end position="470"/>
    </location>
</feature>
<feature type="transmembrane region" description="Helical" evidence="5">
    <location>
        <begin position="95"/>
        <end position="113"/>
    </location>
</feature>
<dbReference type="GeneID" id="63722247"/>
<dbReference type="Gene3D" id="1.20.1250.20">
    <property type="entry name" value="MFS general substrate transporter like domains"/>
    <property type="match status" value="1"/>
</dbReference>
<accession>A0A1L9PKA7</accession>
<dbReference type="Pfam" id="PF07690">
    <property type="entry name" value="MFS_1"/>
    <property type="match status" value="1"/>
</dbReference>
<dbReference type="VEuPathDB" id="FungiDB:ASPVEDRAFT_130576"/>
<protein>
    <recommendedName>
        <fullName evidence="6">Major facilitator superfamily (MFS) profile domain-containing protein</fullName>
    </recommendedName>
</protein>
<dbReference type="AlphaFoldDB" id="A0A1L9PKA7"/>
<dbReference type="Proteomes" id="UP000184073">
    <property type="component" value="Unassembled WGS sequence"/>
</dbReference>
<keyword evidence="4 5" id="KW-0472">Membrane</keyword>
<feature type="transmembrane region" description="Helical" evidence="5">
    <location>
        <begin position="28"/>
        <end position="52"/>
    </location>
</feature>
<comment type="subcellular location">
    <subcellularLocation>
        <location evidence="1">Membrane</location>
        <topology evidence="1">Multi-pass membrane protein</topology>
    </subcellularLocation>
</comment>
<dbReference type="OrthoDB" id="2441642at2759"/>
<feature type="transmembrane region" description="Helical" evidence="5">
    <location>
        <begin position="416"/>
        <end position="437"/>
    </location>
</feature>
<feature type="transmembrane region" description="Helical" evidence="5">
    <location>
        <begin position="308"/>
        <end position="327"/>
    </location>
</feature>
<feature type="transmembrane region" description="Helical" evidence="5">
    <location>
        <begin position="184"/>
        <end position="203"/>
    </location>
</feature>
<dbReference type="SUPFAM" id="SSF103473">
    <property type="entry name" value="MFS general substrate transporter"/>
    <property type="match status" value="1"/>
</dbReference>
<dbReference type="GO" id="GO:0005886">
    <property type="term" value="C:plasma membrane"/>
    <property type="evidence" value="ECO:0007669"/>
    <property type="project" value="TreeGrafter"/>
</dbReference>
<feature type="transmembrane region" description="Helical" evidence="5">
    <location>
        <begin position="443"/>
        <end position="465"/>
    </location>
</feature>
<organism evidence="7 8">
    <name type="scientific">Aspergillus versicolor CBS 583.65</name>
    <dbReference type="NCBI Taxonomy" id="1036611"/>
    <lineage>
        <taxon>Eukaryota</taxon>
        <taxon>Fungi</taxon>
        <taxon>Dikarya</taxon>
        <taxon>Ascomycota</taxon>
        <taxon>Pezizomycotina</taxon>
        <taxon>Eurotiomycetes</taxon>
        <taxon>Eurotiomycetidae</taxon>
        <taxon>Eurotiales</taxon>
        <taxon>Aspergillaceae</taxon>
        <taxon>Aspergillus</taxon>
        <taxon>Aspergillus subgen. Nidulantes</taxon>
    </lineage>
</organism>
<evidence type="ECO:0000313" key="8">
    <source>
        <dbReference type="Proteomes" id="UP000184073"/>
    </source>
</evidence>
<gene>
    <name evidence="7" type="ORF">ASPVEDRAFT_130576</name>
</gene>
<evidence type="ECO:0000256" key="2">
    <source>
        <dbReference type="ARBA" id="ARBA00022692"/>
    </source>
</evidence>
<dbReference type="InterPro" id="IPR011701">
    <property type="entry name" value="MFS"/>
</dbReference>
<feature type="transmembrane region" description="Helical" evidence="5">
    <location>
        <begin position="64"/>
        <end position="83"/>
    </location>
</feature>
<reference evidence="8" key="1">
    <citation type="journal article" date="2017" name="Genome Biol.">
        <title>Comparative genomics reveals high biological diversity and specific adaptations in the industrially and medically important fungal genus Aspergillus.</title>
        <authorList>
            <person name="de Vries R.P."/>
            <person name="Riley R."/>
            <person name="Wiebenga A."/>
            <person name="Aguilar-Osorio G."/>
            <person name="Amillis S."/>
            <person name="Uchima C.A."/>
            <person name="Anderluh G."/>
            <person name="Asadollahi M."/>
            <person name="Askin M."/>
            <person name="Barry K."/>
            <person name="Battaglia E."/>
            <person name="Bayram O."/>
            <person name="Benocci T."/>
            <person name="Braus-Stromeyer S.A."/>
            <person name="Caldana C."/>
            <person name="Canovas D."/>
            <person name="Cerqueira G.C."/>
            <person name="Chen F."/>
            <person name="Chen W."/>
            <person name="Choi C."/>
            <person name="Clum A."/>
            <person name="Dos Santos R.A."/>
            <person name="Damasio A.R."/>
            <person name="Diallinas G."/>
            <person name="Emri T."/>
            <person name="Fekete E."/>
            <person name="Flipphi M."/>
            <person name="Freyberg S."/>
            <person name="Gallo A."/>
            <person name="Gournas C."/>
            <person name="Habgood R."/>
            <person name="Hainaut M."/>
            <person name="Harispe M.L."/>
            <person name="Henrissat B."/>
            <person name="Hilden K.S."/>
            <person name="Hope R."/>
            <person name="Hossain A."/>
            <person name="Karabika E."/>
            <person name="Karaffa L."/>
            <person name="Karanyi Z."/>
            <person name="Krasevec N."/>
            <person name="Kuo A."/>
            <person name="Kusch H."/>
            <person name="LaButti K."/>
            <person name="Lagendijk E.L."/>
            <person name="Lapidus A."/>
            <person name="Levasseur A."/>
            <person name="Lindquist E."/>
            <person name="Lipzen A."/>
            <person name="Logrieco A.F."/>
            <person name="MacCabe A."/>
            <person name="Maekelae M.R."/>
            <person name="Malavazi I."/>
            <person name="Melin P."/>
            <person name="Meyer V."/>
            <person name="Mielnichuk N."/>
            <person name="Miskei M."/>
            <person name="Molnar A.P."/>
            <person name="Mule G."/>
            <person name="Ngan C.Y."/>
            <person name="Orejas M."/>
            <person name="Orosz E."/>
            <person name="Ouedraogo J.P."/>
            <person name="Overkamp K.M."/>
            <person name="Park H.-S."/>
            <person name="Perrone G."/>
            <person name="Piumi F."/>
            <person name="Punt P.J."/>
            <person name="Ram A.F."/>
            <person name="Ramon A."/>
            <person name="Rauscher S."/>
            <person name="Record E."/>
            <person name="Riano-Pachon D.M."/>
            <person name="Robert V."/>
            <person name="Roehrig J."/>
            <person name="Ruller R."/>
            <person name="Salamov A."/>
            <person name="Salih N.S."/>
            <person name="Samson R.A."/>
            <person name="Sandor E."/>
            <person name="Sanguinetti M."/>
            <person name="Schuetze T."/>
            <person name="Sepcic K."/>
            <person name="Shelest E."/>
            <person name="Sherlock G."/>
            <person name="Sophianopoulou V."/>
            <person name="Squina F.M."/>
            <person name="Sun H."/>
            <person name="Susca A."/>
            <person name="Todd R.B."/>
            <person name="Tsang A."/>
            <person name="Unkles S.E."/>
            <person name="van de Wiele N."/>
            <person name="van Rossen-Uffink D."/>
            <person name="Oliveira J.V."/>
            <person name="Vesth T.C."/>
            <person name="Visser J."/>
            <person name="Yu J.-H."/>
            <person name="Zhou M."/>
            <person name="Andersen M.R."/>
            <person name="Archer D.B."/>
            <person name="Baker S.E."/>
            <person name="Benoit I."/>
            <person name="Brakhage A.A."/>
            <person name="Braus G.H."/>
            <person name="Fischer R."/>
            <person name="Frisvad J.C."/>
            <person name="Goldman G.H."/>
            <person name="Houbraken J."/>
            <person name="Oakley B."/>
            <person name="Pocsi I."/>
            <person name="Scazzocchio C."/>
            <person name="Seiboth B."/>
            <person name="vanKuyk P.A."/>
            <person name="Wortman J."/>
            <person name="Dyer P.S."/>
            <person name="Grigoriev I.V."/>
        </authorList>
    </citation>
    <scope>NUCLEOTIDE SEQUENCE [LARGE SCALE GENOMIC DNA]</scope>
    <source>
        <strain evidence="8">CBS 583.65</strain>
    </source>
</reference>
<evidence type="ECO:0000256" key="1">
    <source>
        <dbReference type="ARBA" id="ARBA00004141"/>
    </source>
</evidence>
<keyword evidence="2 5" id="KW-0812">Transmembrane</keyword>
<keyword evidence="3 5" id="KW-1133">Transmembrane helix</keyword>
<dbReference type="InterPro" id="IPR036259">
    <property type="entry name" value="MFS_trans_sf"/>
</dbReference>
<evidence type="ECO:0000256" key="5">
    <source>
        <dbReference type="SAM" id="Phobius"/>
    </source>
</evidence>
<evidence type="ECO:0000259" key="6">
    <source>
        <dbReference type="PROSITE" id="PS50850"/>
    </source>
</evidence>
<dbReference type="GO" id="GO:0022857">
    <property type="term" value="F:transmembrane transporter activity"/>
    <property type="evidence" value="ECO:0007669"/>
    <property type="project" value="InterPro"/>
</dbReference>
<keyword evidence="8" id="KW-1185">Reference proteome</keyword>
<feature type="transmembrane region" description="Helical" evidence="5">
    <location>
        <begin position="154"/>
        <end position="178"/>
    </location>
</feature>
<name>A0A1L9PKA7_ASPVE</name>
<feature type="transmembrane region" description="Helical" evidence="5">
    <location>
        <begin position="119"/>
        <end position="142"/>
    </location>
</feature>
<proteinExistence type="predicted"/>
<dbReference type="STRING" id="1036611.A0A1L9PKA7"/>
<feature type="transmembrane region" description="Helical" evidence="5">
    <location>
        <begin position="348"/>
        <end position="371"/>
    </location>
</feature>
<dbReference type="PANTHER" id="PTHR23502:SF150">
    <property type="entry name" value="MAJOR FACILITATOR SUPERFAMILY (MFS) PROFILE DOMAIN-CONTAINING PROTEIN-RELATED"/>
    <property type="match status" value="1"/>
</dbReference>
<sequence length="480" mass="51799">MSDKTPAAGTDSETPESVYSVKSTSEKIFIVSLTGLAMIISMVPTNIVLPILPTLKAQYDVTTTQMNILVTAFSLVQGITPALMSSLSDFQGRRIGWMVALLLYTGANIGLALQDSYAALIVLRCLQSAGSSCAIPFGFAVSADIASPAERGRYIGTLQGAVLGSFAFGPVIGGALASSFGWRGVFWFLTIGSGSVLALYILVIPETARNVVGNGSIEPKSWWRRPMTENIWRRRYTLTKNDEPPKPKSKVTVAQLLQAFTILAEKDAFILVLFTSLLYYGITAIWASTGSHYGSLYNLSTLEVGFAFLPYGVTGGIGSILSGKLLDMNYQRIRRHQQTESTEFPYEVARLQVAAPFILMATLSFIAYGWVVQTGQSLAVALVLQALIGGGATPLLGIIYTLLIDLYPTQAVATQGAADLVRCWLGAISAAVIDYLLESMGWGWSFTFIGLIIIASVPSLCLVYVRGASWRRERQCIQSG</sequence>
<feature type="transmembrane region" description="Helical" evidence="5">
    <location>
        <begin position="268"/>
        <end position="288"/>
    </location>
</feature>
<evidence type="ECO:0000256" key="4">
    <source>
        <dbReference type="ARBA" id="ARBA00023136"/>
    </source>
</evidence>
<dbReference type="PROSITE" id="PS50850">
    <property type="entry name" value="MFS"/>
    <property type="match status" value="1"/>
</dbReference>
<dbReference type="InterPro" id="IPR020846">
    <property type="entry name" value="MFS_dom"/>
</dbReference>
<dbReference type="EMBL" id="KV878128">
    <property type="protein sequence ID" value="OJJ01865.1"/>
    <property type="molecule type" value="Genomic_DNA"/>
</dbReference>